<dbReference type="GO" id="GO:0044550">
    <property type="term" value="P:secondary metabolite biosynthetic process"/>
    <property type="evidence" value="ECO:0007669"/>
    <property type="project" value="UniProtKB-ARBA"/>
</dbReference>
<dbReference type="PROSITE" id="PS50075">
    <property type="entry name" value="CARRIER"/>
    <property type="match status" value="1"/>
</dbReference>
<gene>
    <name evidence="7" type="ORF">NIES593_17330</name>
</gene>
<dbReference type="InterPro" id="IPR045851">
    <property type="entry name" value="AMP-bd_C_sf"/>
</dbReference>
<dbReference type="GO" id="GO:0008610">
    <property type="term" value="P:lipid biosynthetic process"/>
    <property type="evidence" value="ECO:0007669"/>
    <property type="project" value="UniProtKB-ARBA"/>
</dbReference>
<dbReference type="FunFam" id="3.30.559.30:FF:000001">
    <property type="entry name" value="Non-ribosomal peptide synthetase"/>
    <property type="match status" value="1"/>
</dbReference>
<proteinExistence type="predicted"/>
<dbReference type="CDD" id="cd19531">
    <property type="entry name" value="LCL_NRPS-like"/>
    <property type="match status" value="1"/>
</dbReference>
<dbReference type="Pfam" id="PF07993">
    <property type="entry name" value="NAD_binding_4"/>
    <property type="match status" value="1"/>
</dbReference>
<dbReference type="FunFam" id="3.40.50.980:FF:000001">
    <property type="entry name" value="Non-ribosomal peptide synthetase"/>
    <property type="match status" value="1"/>
</dbReference>
<dbReference type="Gene3D" id="3.30.300.30">
    <property type="match status" value="1"/>
</dbReference>
<dbReference type="Pfam" id="PF00550">
    <property type="entry name" value="PP-binding"/>
    <property type="match status" value="1"/>
</dbReference>
<evidence type="ECO:0000313" key="7">
    <source>
        <dbReference type="EMBL" id="OKH20890.1"/>
    </source>
</evidence>
<dbReference type="Pfam" id="PF00668">
    <property type="entry name" value="Condensation"/>
    <property type="match status" value="1"/>
</dbReference>
<dbReference type="GO" id="GO:0031177">
    <property type="term" value="F:phosphopantetheine binding"/>
    <property type="evidence" value="ECO:0007669"/>
    <property type="project" value="InterPro"/>
</dbReference>
<dbReference type="InterPro" id="IPR010080">
    <property type="entry name" value="Thioester_reductase-like_dom"/>
</dbReference>
<dbReference type="PIRSF" id="PIRSF001617">
    <property type="entry name" value="Alpha-AR"/>
    <property type="match status" value="1"/>
</dbReference>
<dbReference type="InterPro" id="IPR023213">
    <property type="entry name" value="CAT-like_dom_sf"/>
</dbReference>
<dbReference type="Gene3D" id="3.40.50.720">
    <property type="entry name" value="NAD(P)-binding Rossmann-like Domain"/>
    <property type="match status" value="1"/>
</dbReference>
<reference evidence="7 8" key="1">
    <citation type="submission" date="2016-11" db="EMBL/GenBank/DDBJ databases">
        <title>Draft Genome Sequences of Nine Cyanobacterial Strains from Diverse Habitats.</title>
        <authorList>
            <person name="Zhu T."/>
            <person name="Hou S."/>
            <person name="Lu X."/>
            <person name="Hess W.R."/>
        </authorList>
    </citation>
    <scope>NUCLEOTIDE SEQUENCE [LARGE SCALE GENOMIC DNA]</scope>
    <source>
        <strain evidence="7 8">NIES-593</strain>
    </source>
</reference>
<dbReference type="Gene3D" id="2.30.38.10">
    <property type="entry name" value="Luciferase, Domain 3"/>
    <property type="match status" value="1"/>
</dbReference>
<dbReference type="Pfam" id="PF13193">
    <property type="entry name" value="AMP-binding_C"/>
    <property type="match status" value="1"/>
</dbReference>
<dbReference type="Proteomes" id="UP000186868">
    <property type="component" value="Unassembled WGS sequence"/>
</dbReference>
<dbReference type="NCBIfam" id="TIGR01746">
    <property type="entry name" value="Thioester-redct"/>
    <property type="match status" value="1"/>
</dbReference>
<accession>A0A1U7HBD5</accession>
<feature type="region of interest" description="Disordered" evidence="5">
    <location>
        <begin position="1499"/>
        <end position="1528"/>
    </location>
</feature>
<keyword evidence="8" id="KW-1185">Reference proteome</keyword>
<evidence type="ECO:0000259" key="6">
    <source>
        <dbReference type="PROSITE" id="PS50075"/>
    </source>
</evidence>
<dbReference type="PANTHER" id="PTHR44845:SF6">
    <property type="entry name" value="BETA-ALANINE-ACTIVATING ENZYME"/>
    <property type="match status" value="1"/>
</dbReference>
<dbReference type="Gene3D" id="1.10.1200.10">
    <property type="entry name" value="ACP-like"/>
    <property type="match status" value="1"/>
</dbReference>
<dbReference type="FunFam" id="3.30.559.10:FF:000012">
    <property type="entry name" value="Non-ribosomal peptide synthetase"/>
    <property type="match status" value="1"/>
</dbReference>
<dbReference type="SUPFAM" id="SSF56801">
    <property type="entry name" value="Acetyl-CoA synthetase-like"/>
    <property type="match status" value="1"/>
</dbReference>
<feature type="domain" description="Carrier" evidence="6">
    <location>
        <begin position="1012"/>
        <end position="1087"/>
    </location>
</feature>
<dbReference type="PROSITE" id="PS00455">
    <property type="entry name" value="AMP_BINDING"/>
    <property type="match status" value="1"/>
</dbReference>
<evidence type="ECO:0000256" key="2">
    <source>
        <dbReference type="ARBA" id="ARBA00022450"/>
    </source>
</evidence>
<sequence>MSNLLKRIENLSPEKRELLLQKLNQQKGNISPTKIEPQNRDTNTFPLSFAQTRLWFFAQLEPDSYAYNIPTAVRLTGALDVPALSKSINAIAQRHEALRTNFTQINGQPVQIIRQYSPINLPVIDLQALPPTQQQEESQRIAREEAEKPFNLEKDCLLRFKLLRLAPDDYIVLFTTHHIISDAWSTGILIQELVILYKAFCAGQPSPLPDFPIQYADFAVWQRKWLQGEVLQSQLNYWKQQLGNAPAALELPTDRPRPSIQSDRGAIQSLILSQSLTRALKDLSQQEGVTLFMTLLAAFKVLLYRYTGQQDIAIGTPIANRNRTETEELIGFFVNTLVLRTNLQGNPSFRQLLKRVREVTLGAYAHQDLPFEQLVEEIKPERDLSHSSLFQVMFILQNAPMEALELPGLTLNTLPVESVTANFDLTLSMSESDRGLIGWLEYNTDLFDATTIARMLGHFQTLLESIVTNCDRTISDLPILTDSQRQQLLVEFNQSKIQNRKSKIDRCIHTLFEQQVKLTPNAIAVVYESEQLTYLQLNAKANQLARFLRSLGVKPETLVGLCVERSLDLVVGVLGILKAGGAYLPLDPAYPQERLAFMLADAQVSVLVTQTQLTNQLPTNQAAIVTLEDPKIAQQEKENLVSEVTPENLAYVIYTSGSTGQAKGVMVCHRNLVNAYFAWEEAYRLREVTSHLQMASFSFDVFAGDLVRALCSGGKLVLCPKEILLEPQQLYQLMVREKVDCAEFVPVVLRNLIQYLESSQQRLDFMRLLICGSDSWYVKEYEQFRTFCGSQTRLINSFGLTEATIDSSYFEAGTVVPTEKLVPIGSPFTNTQIYILDSYFQPVPIGVIGELYIGGLGLARGYLNRADLTAQKFIPNPFSTGTRLYKTGDMGRYLSDGNIELLGRTDHQVKIRGFRVELGEIEAVLRQHPTVRETAVLVRNDLYGNSCLVAYIVSNSDRSNVTLKRFLQERLPNYMVPSAFVWLESLPLTPNGKIDRHALPIPERELEETFIAPRTELEKVLANLWTQILGVENIGIHDNFFELGGHSLLTTQLMVKIREAFRVDMPLRILFESPTIASLAESLEQIFKAGLSHTLSQETILDLNAEAVLDDTIFPENNLVELTTDPNSIFLTGATGFLGAFLLYELLQQTQANIYCLVRASNLEEGKNKLQKCLESYLIWQESFSSRIVPVIGDLSKPLLGLSQENFHEIAQTIDLIYHNGAWVHHIYPYSVLKAANVLGTQEVLRLACQSKTKPVHFISTSSVFCASNFEKIKVVKEGDSFNDFLLPDNGYVQTKWVSEKLIKIAQSRGLPISIYRLGRVSGHSQTGVFNANDFLYRLIVGCVRLGIAPEGDIMEDIMPVDYVSRAIAHLSRQTTSLGKAFHLVNPQLLHSDMLIDAIHSLGYPLQQVSYDRWREKLIEIATHSPEHPLYPLVPFFPARESQEKPSGSVETRYIASLQFDCHNTLTGLAGTEIACPAIDKQLLATYLAHLAQGGFLNPPSSHTQDLPVDPPTPFSRGLSDSPLQKGG</sequence>
<dbReference type="InterPro" id="IPR020845">
    <property type="entry name" value="AMP-binding_CS"/>
</dbReference>
<dbReference type="InterPro" id="IPR025110">
    <property type="entry name" value="AMP-bd_C"/>
</dbReference>
<comment type="caution">
    <text evidence="7">The sequence shown here is derived from an EMBL/GenBank/DDBJ whole genome shotgun (WGS) entry which is preliminary data.</text>
</comment>
<evidence type="ECO:0000256" key="5">
    <source>
        <dbReference type="SAM" id="MobiDB-lite"/>
    </source>
</evidence>
<organism evidence="7 8">
    <name type="scientific">Hydrococcus rivularis NIES-593</name>
    <dbReference type="NCBI Taxonomy" id="1921803"/>
    <lineage>
        <taxon>Bacteria</taxon>
        <taxon>Bacillati</taxon>
        <taxon>Cyanobacteriota</taxon>
        <taxon>Cyanophyceae</taxon>
        <taxon>Pleurocapsales</taxon>
        <taxon>Hydrococcaceae</taxon>
        <taxon>Hydrococcus</taxon>
    </lineage>
</organism>
<dbReference type="SUPFAM" id="SSF51735">
    <property type="entry name" value="NAD(P)-binding Rossmann-fold domains"/>
    <property type="match status" value="1"/>
</dbReference>
<dbReference type="InterPro" id="IPR010071">
    <property type="entry name" value="AA_adenyl_dom"/>
</dbReference>
<dbReference type="InterPro" id="IPR000873">
    <property type="entry name" value="AMP-dep_synth/lig_dom"/>
</dbReference>
<dbReference type="EMBL" id="MRCB01000025">
    <property type="protein sequence ID" value="OKH20890.1"/>
    <property type="molecule type" value="Genomic_DNA"/>
</dbReference>
<dbReference type="OrthoDB" id="9778383at2"/>
<dbReference type="InterPro" id="IPR013120">
    <property type="entry name" value="FAR_NAD-bd"/>
</dbReference>
<dbReference type="FunFam" id="1.10.1200.10:FF:000016">
    <property type="entry name" value="Non-ribosomal peptide synthase"/>
    <property type="match status" value="1"/>
</dbReference>
<name>A0A1U7HBD5_9CYAN</name>
<evidence type="ECO:0000313" key="8">
    <source>
        <dbReference type="Proteomes" id="UP000186868"/>
    </source>
</evidence>
<dbReference type="SUPFAM" id="SSF52777">
    <property type="entry name" value="CoA-dependent acyltransferases"/>
    <property type="match status" value="2"/>
</dbReference>
<dbReference type="InterPro" id="IPR001242">
    <property type="entry name" value="Condensation_dom"/>
</dbReference>
<dbReference type="NCBIfam" id="TIGR01733">
    <property type="entry name" value="AA-adenyl-dom"/>
    <property type="match status" value="1"/>
</dbReference>
<dbReference type="RefSeq" id="WP_073600781.1">
    <property type="nucleotide sequence ID" value="NZ_MRCB01000025.1"/>
</dbReference>
<evidence type="ECO:0000256" key="1">
    <source>
        <dbReference type="ARBA" id="ARBA00001957"/>
    </source>
</evidence>
<dbReference type="InterPro" id="IPR036291">
    <property type="entry name" value="NAD(P)-bd_dom_sf"/>
</dbReference>
<dbReference type="PANTHER" id="PTHR44845">
    <property type="entry name" value="CARRIER DOMAIN-CONTAINING PROTEIN"/>
    <property type="match status" value="1"/>
</dbReference>
<dbReference type="Gene3D" id="3.30.559.10">
    <property type="entry name" value="Chloramphenicol acetyltransferase-like domain"/>
    <property type="match status" value="1"/>
</dbReference>
<dbReference type="GO" id="GO:0016874">
    <property type="term" value="F:ligase activity"/>
    <property type="evidence" value="ECO:0007669"/>
    <property type="project" value="UniProtKB-KW"/>
</dbReference>
<dbReference type="InterPro" id="IPR036736">
    <property type="entry name" value="ACP-like_sf"/>
</dbReference>
<keyword evidence="2" id="KW-0596">Phosphopantetheine</keyword>
<protein>
    <submittedName>
        <fullName evidence="7">Non-ribosomal peptide synthetase</fullName>
    </submittedName>
</protein>
<dbReference type="FunFam" id="3.30.300.30:FF:000010">
    <property type="entry name" value="Enterobactin synthetase component F"/>
    <property type="match status" value="1"/>
</dbReference>
<dbReference type="CDD" id="cd05235">
    <property type="entry name" value="SDR_e1"/>
    <property type="match status" value="1"/>
</dbReference>
<keyword evidence="4" id="KW-0436">Ligase</keyword>
<keyword evidence="3" id="KW-0597">Phosphoprotein</keyword>
<dbReference type="Gene3D" id="3.40.50.980">
    <property type="match status" value="2"/>
</dbReference>
<dbReference type="FunFam" id="3.40.50.12780:FF:000012">
    <property type="entry name" value="Non-ribosomal peptide synthetase"/>
    <property type="match status" value="1"/>
</dbReference>
<dbReference type="SMART" id="SM00823">
    <property type="entry name" value="PKS_PP"/>
    <property type="match status" value="1"/>
</dbReference>
<evidence type="ECO:0000256" key="4">
    <source>
        <dbReference type="ARBA" id="ARBA00022598"/>
    </source>
</evidence>
<comment type="cofactor">
    <cofactor evidence="1">
        <name>pantetheine 4'-phosphate</name>
        <dbReference type="ChEBI" id="CHEBI:47942"/>
    </cofactor>
</comment>
<dbReference type="InterPro" id="IPR009081">
    <property type="entry name" value="PP-bd_ACP"/>
</dbReference>
<dbReference type="CDD" id="cd05930">
    <property type="entry name" value="A_NRPS"/>
    <property type="match status" value="1"/>
</dbReference>
<dbReference type="InterPro" id="IPR020806">
    <property type="entry name" value="PKS_PP-bd"/>
</dbReference>
<dbReference type="FunFam" id="2.30.38.10:FF:000001">
    <property type="entry name" value="Non-ribosomal peptide synthetase PvdI"/>
    <property type="match status" value="1"/>
</dbReference>
<dbReference type="STRING" id="1921803.NIES593_17330"/>
<dbReference type="Gene3D" id="3.30.559.30">
    <property type="entry name" value="Nonribosomal peptide synthetase, condensation domain"/>
    <property type="match status" value="1"/>
</dbReference>
<dbReference type="SUPFAM" id="SSF47336">
    <property type="entry name" value="ACP-like"/>
    <property type="match status" value="1"/>
</dbReference>
<dbReference type="GO" id="GO:0072330">
    <property type="term" value="P:monocarboxylic acid biosynthetic process"/>
    <property type="evidence" value="ECO:0007669"/>
    <property type="project" value="UniProtKB-ARBA"/>
</dbReference>
<dbReference type="GO" id="GO:0043041">
    <property type="term" value="P:amino acid activation for nonribosomal peptide biosynthetic process"/>
    <property type="evidence" value="ECO:0007669"/>
    <property type="project" value="UniProtKB-ARBA"/>
</dbReference>
<evidence type="ECO:0000256" key="3">
    <source>
        <dbReference type="ARBA" id="ARBA00022553"/>
    </source>
</evidence>
<dbReference type="Pfam" id="PF00501">
    <property type="entry name" value="AMP-binding"/>
    <property type="match status" value="1"/>
</dbReference>